<name>A0AB38XYW7_CORAY</name>
<dbReference type="AlphaFoldDB" id="A0AB38XYW7"/>
<evidence type="ECO:0000313" key="1">
    <source>
        <dbReference type="EMBL" id="WET44771.1"/>
    </source>
</evidence>
<organism evidence="1 2">
    <name type="scientific">Corynebacterium amycolatum</name>
    <dbReference type="NCBI Taxonomy" id="43765"/>
    <lineage>
        <taxon>Bacteria</taxon>
        <taxon>Bacillati</taxon>
        <taxon>Actinomycetota</taxon>
        <taxon>Actinomycetes</taxon>
        <taxon>Mycobacteriales</taxon>
        <taxon>Corynebacteriaceae</taxon>
        <taxon>Corynebacterium</taxon>
    </lineage>
</organism>
<gene>
    <name evidence="1" type="ORF">P2W56_04920</name>
</gene>
<sequence>MDTPRGEEAATAIARNRTLLVEKAAAAAATARASRHLVDRGLAYRDTATLLDISYQRVGQLVT</sequence>
<evidence type="ECO:0000313" key="2">
    <source>
        <dbReference type="Proteomes" id="UP001220238"/>
    </source>
</evidence>
<reference evidence="1" key="1">
    <citation type="submission" date="2023-03" db="EMBL/GenBank/DDBJ databases">
        <title>Corynebacterium amycolatum SB-1.</title>
        <authorList>
            <person name="Jo H."/>
        </authorList>
    </citation>
    <scope>NUCLEOTIDE SEQUENCE</scope>
    <source>
        <strain evidence="1">SB-1</strain>
    </source>
</reference>
<dbReference type="EMBL" id="CP120206">
    <property type="protein sequence ID" value="WET44771.1"/>
    <property type="molecule type" value="Genomic_DNA"/>
</dbReference>
<dbReference type="RefSeq" id="WP_141737473.1">
    <property type="nucleotide sequence ID" value="NZ_CP046975.1"/>
</dbReference>
<dbReference type="GeneID" id="92767351"/>
<protein>
    <recommendedName>
        <fullName evidence="3">Transcriptional regulator</fullName>
    </recommendedName>
</protein>
<proteinExistence type="predicted"/>
<evidence type="ECO:0008006" key="3">
    <source>
        <dbReference type="Google" id="ProtNLM"/>
    </source>
</evidence>
<dbReference type="Proteomes" id="UP001220238">
    <property type="component" value="Chromosome"/>
</dbReference>
<accession>A0AB38XYW7</accession>